<dbReference type="Proteomes" id="UP000193642">
    <property type="component" value="Unassembled WGS sequence"/>
</dbReference>
<dbReference type="EMBL" id="MCGO01000032">
    <property type="protein sequence ID" value="ORY41284.1"/>
    <property type="molecule type" value="Genomic_DNA"/>
</dbReference>
<accession>A0A1Y2C324</accession>
<dbReference type="AlphaFoldDB" id="A0A1Y2C324"/>
<sequence length="311" mass="34264">MTVTQQSVCETINAFSPKCGAYFASLSSNDKANLIGTICSSISSNRVPRANLQPTFDYYQSLAVHDSCDSGPALCSTSPQSPANFDWFKTQPLPSQITCILNICANQTFATPSLANAYSALDPTINSVTKGYETACLEVRDSSKLNVIAQYYPNFNTTAVQGSYLTTNNNAVPILDLVQLNDTMNGLTSFLTTGYPASLDWVTQRVSSWQNTYNAFTYDQFMSSIGNMNNSNISPTSMIWFKAQNLTSQKHIIGDLCANSMTEAQKQLIFYFLAHYMAIGDSVYNTITECPAVINLLQPFKINIYFISSRC</sequence>
<keyword evidence="2" id="KW-1185">Reference proteome</keyword>
<gene>
    <name evidence="1" type="ORF">BCR33DRAFT_739787</name>
</gene>
<protein>
    <submittedName>
        <fullName evidence="1">Uncharacterized protein</fullName>
    </submittedName>
</protein>
<evidence type="ECO:0000313" key="2">
    <source>
        <dbReference type="Proteomes" id="UP000193642"/>
    </source>
</evidence>
<evidence type="ECO:0000313" key="1">
    <source>
        <dbReference type="EMBL" id="ORY41284.1"/>
    </source>
</evidence>
<name>A0A1Y2C324_9FUNG</name>
<proteinExistence type="predicted"/>
<comment type="caution">
    <text evidence="1">The sequence shown here is derived from an EMBL/GenBank/DDBJ whole genome shotgun (WGS) entry which is preliminary data.</text>
</comment>
<organism evidence="1 2">
    <name type="scientific">Rhizoclosmatium globosum</name>
    <dbReference type="NCBI Taxonomy" id="329046"/>
    <lineage>
        <taxon>Eukaryota</taxon>
        <taxon>Fungi</taxon>
        <taxon>Fungi incertae sedis</taxon>
        <taxon>Chytridiomycota</taxon>
        <taxon>Chytridiomycota incertae sedis</taxon>
        <taxon>Chytridiomycetes</taxon>
        <taxon>Chytridiales</taxon>
        <taxon>Chytriomycetaceae</taxon>
        <taxon>Rhizoclosmatium</taxon>
    </lineage>
</organism>
<reference evidence="1 2" key="1">
    <citation type="submission" date="2016-07" db="EMBL/GenBank/DDBJ databases">
        <title>Pervasive Adenine N6-methylation of Active Genes in Fungi.</title>
        <authorList>
            <consortium name="DOE Joint Genome Institute"/>
            <person name="Mondo S.J."/>
            <person name="Dannebaum R.O."/>
            <person name="Kuo R.C."/>
            <person name="Labutti K."/>
            <person name="Haridas S."/>
            <person name="Kuo A."/>
            <person name="Salamov A."/>
            <person name="Ahrendt S.R."/>
            <person name="Lipzen A."/>
            <person name="Sullivan W."/>
            <person name="Andreopoulos W.B."/>
            <person name="Clum A."/>
            <person name="Lindquist E."/>
            <person name="Daum C."/>
            <person name="Ramamoorthy G.K."/>
            <person name="Gryganskyi A."/>
            <person name="Culley D."/>
            <person name="Magnuson J.K."/>
            <person name="James T.Y."/>
            <person name="O'Malley M.A."/>
            <person name="Stajich J.E."/>
            <person name="Spatafora J.W."/>
            <person name="Visel A."/>
            <person name="Grigoriev I.V."/>
        </authorList>
    </citation>
    <scope>NUCLEOTIDE SEQUENCE [LARGE SCALE GENOMIC DNA]</scope>
    <source>
        <strain evidence="1 2">JEL800</strain>
    </source>
</reference>